<dbReference type="PROSITE" id="PS50405">
    <property type="entry name" value="GST_CTER"/>
    <property type="match status" value="1"/>
</dbReference>
<gene>
    <name evidence="10" type="ORF">AYI68_g3763</name>
</gene>
<dbReference type="PRINTS" id="PR01625">
    <property type="entry name" value="GSTRNSFRASEO"/>
</dbReference>
<dbReference type="Proteomes" id="UP000187455">
    <property type="component" value="Unassembled WGS sequence"/>
</dbReference>
<dbReference type="AlphaFoldDB" id="A0A1R0GYY6"/>
<dbReference type="GO" id="GO:0045174">
    <property type="term" value="F:glutathione dehydrogenase (ascorbate) activity"/>
    <property type="evidence" value="ECO:0007669"/>
    <property type="project" value="UniProtKB-EC"/>
</dbReference>
<dbReference type="SFLD" id="SFLDG00358">
    <property type="entry name" value="Main_(cytGST)"/>
    <property type="match status" value="1"/>
</dbReference>
<evidence type="ECO:0000256" key="2">
    <source>
        <dbReference type="ARBA" id="ARBA00013060"/>
    </source>
</evidence>
<dbReference type="SFLD" id="SFLDS00019">
    <property type="entry name" value="Glutathione_Transferase_(cytos"/>
    <property type="match status" value="1"/>
</dbReference>
<dbReference type="SUPFAM" id="SSF52833">
    <property type="entry name" value="Thioredoxin-like"/>
    <property type="match status" value="1"/>
</dbReference>
<dbReference type="Pfam" id="PF14497">
    <property type="entry name" value="GST_C_3"/>
    <property type="match status" value="1"/>
</dbReference>
<evidence type="ECO:0000259" key="8">
    <source>
        <dbReference type="PROSITE" id="PS50404"/>
    </source>
</evidence>
<comment type="catalytic activity">
    <reaction evidence="6">
        <text>methylarsonate + 2 glutathione + H(+) = methylarsonous acid + glutathione disulfide + H2O</text>
        <dbReference type="Rhea" id="RHEA:15969"/>
        <dbReference type="ChEBI" id="CHEBI:15377"/>
        <dbReference type="ChEBI" id="CHEBI:15378"/>
        <dbReference type="ChEBI" id="CHEBI:17826"/>
        <dbReference type="ChEBI" id="CHEBI:33409"/>
        <dbReference type="ChEBI" id="CHEBI:57925"/>
        <dbReference type="ChEBI" id="CHEBI:58297"/>
        <dbReference type="EC" id="1.20.4.2"/>
    </reaction>
</comment>
<evidence type="ECO:0000259" key="9">
    <source>
        <dbReference type="PROSITE" id="PS50405"/>
    </source>
</evidence>
<keyword evidence="3" id="KW-0560">Oxidoreductase</keyword>
<dbReference type="InterPro" id="IPR004046">
    <property type="entry name" value="GST_C"/>
</dbReference>
<evidence type="ECO:0000313" key="11">
    <source>
        <dbReference type="Proteomes" id="UP000187455"/>
    </source>
</evidence>
<dbReference type="STRING" id="133383.A0A1R0GYY6"/>
<dbReference type="Pfam" id="PF13417">
    <property type="entry name" value="GST_N_3"/>
    <property type="match status" value="1"/>
</dbReference>
<comment type="catalytic activity">
    <reaction evidence="7">
        <text>L-dehydroascorbate + 2 glutathione = glutathione disulfide + L-ascorbate</text>
        <dbReference type="Rhea" id="RHEA:24424"/>
        <dbReference type="ChEBI" id="CHEBI:38290"/>
        <dbReference type="ChEBI" id="CHEBI:57925"/>
        <dbReference type="ChEBI" id="CHEBI:58297"/>
        <dbReference type="ChEBI" id="CHEBI:58539"/>
        <dbReference type="EC" id="1.8.5.1"/>
    </reaction>
</comment>
<dbReference type="EC" id="1.8.5.1" evidence="1"/>
<evidence type="ECO:0000256" key="3">
    <source>
        <dbReference type="ARBA" id="ARBA00023002"/>
    </source>
</evidence>
<dbReference type="InterPro" id="IPR010987">
    <property type="entry name" value="Glutathione-S-Trfase_C-like"/>
</dbReference>
<dbReference type="Gene3D" id="1.20.1050.10">
    <property type="match status" value="1"/>
</dbReference>
<evidence type="ECO:0000256" key="6">
    <source>
        <dbReference type="ARBA" id="ARBA00048353"/>
    </source>
</evidence>
<dbReference type="EC" id="1.20.4.2" evidence="2"/>
<keyword evidence="11" id="KW-1185">Reference proteome</keyword>
<dbReference type="InterPro" id="IPR040079">
    <property type="entry name" value="Glutathione_S-Trfase"/>
</dbReference>
<evidence type="ECO:0000256" key="7">
    <source>
        <dbReference type="ARBA" id="ARBA00049544"/>
    </source>
</evidence>
<dbReference type="PANTHER" id="PTHR43968:SF6">
    <property type="entry name" value="GLUTATHIONE S-TRANSFERASE OMEGA"/>
    <property type="match status" value="1"/>
</dbReference>
<dbReference type="GO" id="GO:0050610">
    <property type="term" value="F:methylarsonate reductase activity"/>
    <property type="evidence" value="ECO:0007669"/>
    <property type="project" value="UniProtKB-EC"/>
</dbReference>
<evidence type="ECO:0000256" key="1">
    <source>
        <dbReference type="ARBA" id="ARBA00012436"/>
    </source>
</evidence>
<dbReference type="InterPro" id="IPR036282">
    <property type="entry name" value="Glutathione-S-Trfase_C_sf"/>
</dbReference>
<organism evidence="10 11">
    <name type="scientific">Smittium mucronatum</name>
    <dbReference type="NCBI Taxonomy" id="133383"/>
    <lineage>
        <taxon>Eukaryota</taxon>
        <taxon>Fungi</taxon>
        <taxon>Fungi incertae sedis</taxon>
        <taxon>Zoopagomycota</taxon>
        <taxon>Kickxellomycotina</taxon>
        <taxon>Harpellomycetes</taxon>
        <taxon>Harpellales</taxon>
        <taxon>Legeriomycetaceae</taxon>
        <taxon>Smittium</taxon>
    </lineage>
</organism>
<dbReference type="SUPFAM" id="SSF47616">
    <property type="entry name" value="GST C-terminal domain-like"/>
    <property type="match status" value="1"/>
</dbReference>
<dbReference type="PROSITE" id="PS50404">
    <property type="entry name" value="GST_NTER"/>
    <property type="match status" value="1"/>
</dbReference>
<feature type="domain" description="GST N-terminal" evidence="8">
    <location>
        <begin position="7"/>
        <end position="86"/>
    </location>
</feature>
<comment type="caution">
    <text evidence="10">The sequence shown here is derived from an EMBL/GenBank/DDBJ whole genome shotgun (WGS) entry which is preliminary data.</text>
</comment>
<sequence>MYPFNENKISLYNAKICPFAHRVVLALVEAKVPYENFEIDLSNKPDWYAEVNPALKVPAMRLPSGELMVESFLLVEYIAEKYPEARLMPESPFDKYKVRLFVEFFGSNLLPLPYRLLAVTNDASAKAELYSEIIQKLRTLNDKLLENSDIGPYFFGQHFTAADIATITFIERLEMALDLNNLDISSVSGLERFNAWKSAIKSRPSYISTVASRPELLEAYKKYIK</sequence>
<dbReference type="InterPro" id="IPR004045">
    <property type="entry name" value="Glutathione_S-Trfase_N"/>
</dbReference>
<dbReference type="InterPro" id="IPR050983">
    <property type="entry name" value="GST_Omega/HSP26"/>
</dbReference>
<accession>A0A1R0GYY6</accession>
<proteinExistence type="predicted"/>
<keyword evidence="10" id="KW-0808">Transferase</keyword>
<dbReference type="Gene3D" id="3.40.30.10">
    <property type="entry name" value="Glutaredoxin"/>
    <property type="match status" value="1"/>
</dbReference>
<name>A0A1R0GYY6_9FUNG</name>
<dbReference type="GO" id="GO:0005737">
    <property type="term" value="C:cytoplasm"/>
    <property type="evidence" value="ECO:0007669"/>
    <property type="project" value="InterPro"/>
</dbReference>
<evidence type="ECO:0000256" key="5">
    <source>
        <dbReference type="ARBA" id="ARBA00032681"/>
    </source>
</evidence>
<evidence type="ECO:0000256" key="4">
    <source>
        <dbReference type="ARBA" id="ARBA00032186"/>
    </source>
</evidence>
<feature type="domain" description="GST C-terminal" evidence="9">
    <location>
        <begin position="91"/>
        <end position="223"/>
    </location>
</feature>
<dbReference type="FunFam" id="3.40.30.10:FF:000123">
    <property type="entry name" value="Glutathione transferase o1"/>
    <property type="match status" value="1"/>
</dbReference>
<evidence type="ECO:0000313" key="10">
    <source>
        <dbReference type="EMBL" id="OLY82124.1"/>
    </source>
</evidence>
<dbReference type="OrthoDB" id="202840at2759"/>
<dbReference type="PANTHER" id="PTHR43968">
    <property type="match status" value="1"/>
</dbReference>
<dbReference type="GO" id="GO:0004364">
    <property type="term" value="F:glutathione transferase activity"/>
    <property type="evidence" value="ECO:0007669"/>
    <property type="project" value="InterPro"/>
</dbReference>
<protein>
    <recommendedName>
        <fullName evidence="4">Glutathione-dependent dehydroascorbate reductase</fullName>
        <ecNumber evidence="2">1.20.4.2</ecNumber>
        <ecNumber evidence="1">1.8.5.1</ecNumber>
    </recommendedName>
    <alternativeName>
        <fullName evidence="5">Monomethylarsonic acid reductase</fullName>
    </alternativeName>
</protein>
<reference evidence="10 11" key="1">
    <citation type="journal article" date="2016" name="Mol. Biol. Evol.">
        <title>Genome-Wide Survey of Gut Fungi (Harpellales) Reveals the First Horizontally Transferred Ubiquitin Gene from a Mosquito Host.</title>
        <authorList>
            <person name="Wang Y."/>
            <person name="White M.M."/>
            <person name="Kvist S."/>
            <person name="Moncalvo J.M."/>
        </authorList>
    </citation>
    <scope>NUCLEOTIDE SEQUENCE [LARGE SCALE GENOMIC DNA]</scope>
    <source>
        <strain evidence="10 11">ALG-7-W6</strain>
    </source>
</reference>
<dbReference type="EMBL" id="LSSL01001895">
    <property type="protein sequence ID" value="OLY82124.1"/>
    <property type="molecule type" value="Genomic_DNA"/>
</dbReference>
<dbReference type="InterPro" id="IPR005442">
    <property type="entry name" value="GST_omega"/>
</dbReference>
<dbReference type="InterPro" id="IPR036249">
    <property type="entry name" value="Thioredoxin-like_sf"/>
</dbReference>